<sequence length="130" mass="13874">MGVDDRDFRRATEDVHFVQVGESLGFSGSSSGVVRYVKVARQQGEGPVLGYLWYSDAENAAGYVAREAEGDDAFNAGAYWYDRLAAARQRGLTPSQAVAELVEANVGGKSTGWIVPDSEAEAQGVAQLKA</sequence>
<evidence type="ECO:0000313" key="2">
    <source>
        <dbReference type="Proteomes" id="UP001183226"/>
    </source>
</evidence>
<name>A0ABU2KY38_9ACTN</name>
<accession>A0ABU2KY38</accession>
<comment type="caution">
    <text evidence="1">The sequence shown here is derived from an EMBL/GenBank/DDBJ whole genome shotgun (WGS) entry which is preliminary data.</text>
</comment>
<dbReference type="RefSeq" id="WP_311546716.1">
    <property type="nucleotide sequence ID" value="NZ_JAVREK010000022.1"/>
</dbReference>
<evidence type="ECO:0000313" key="1">
    <source>
        <dbReference type="EMBL" id="MDT0304224.1"/>
    </source>
</evidence>
<reference evidence="2" key="1">
    <citation type="submission" date="2023-07" db="EMBL/GenBank/DDBJ databases">
        <title>30 novel species of actinomycetes from the DSMZ collection.</title>
        <authorList>
            <person name="Nouioui I."/>
        </authorList>
    </citation>
    <scope>NUCLEOTIDE SEQUENCE [LARGE SCALE GENOMIC DNA]</scope>
    <source>
        <strain evidence="2">DSM 45055</strain>
    </source>
</reference>
<dbReference type="EMBL" id="JAVREK010000022">
    <property type="protein sequence ID" value="MDT0304224.1"/>
    <property type="molecule type" value="Genomic_DNA"/>
</dbReference>
<protein>
    <submittedName>
        <fullName evidence="1">Uncharacterized protein</fullName>
    </submittedName>
</protein>
<dbReference type="Proteomes" id="UP001183226">
    <property type="component" value="Unassembled WGS sequence"/>
</dbReference>
<gene>
    <name evidence="1" type="ORF">RM446_19065</name>
</gene>
<proteinExistence type="predicted"/>
<organism evidence="1 2">
    <name type="scientific">Streptomonospora wellingtoniae</name>
    <dbReference type="NCBI Taxonomy" id="3075544"/>
    <lineage>
        <taxon>Bacteria</taxon>
        <taxon>Bacillati</taxon>
        <taxon>Actinomycetota</taxon>
        <taxon>Actinomycetes</taxon>
        <taxon>Streptosporangiales</taxon>
        <taxon>Nocardiopsidaceae</taxon>
        <taxon>Streptomonospora</taxon>
    </lineage>
</organism>
<keyword evidence="2" id="KW-1185">Reference proteome</keyword>